<keyword evidence="5" id="KW-0862">Zinc</keyword>
<evidence type="ECO:0000313" key="7">
    <source>
        <dbReference type="EMBL" id="QYC42980.1"/>
    </source>
</evidence>
<dbReference type="Pfam" id="PF00962">
    <property type="entry name" value="A_deaminase"/>
    <property type="match status" value="1"/>
</dbReference>
<keyword evidence="4 7" id="KW-0378">Hydrolase</keyword>
<reference evidence="7 8" key="1">
    <citation type="journal article" date="2021" name="ACS Chem. Biol.">
        <title>Genomic-Led Discovery of a Novel Glycopeptide Antibiotic by Nonomuraea coxensis DSM 45129.</title>
        <authorList>
            <person name="Yushchuk O."/>
            <person name="Vior N.M."/>
            <person name="Andreo-Vidal A."/>
            <person name="Berini F."/>
            <person name="Ruckert C."/>
            <person name="Busche T."/>
            <person name="Binda E."/>
            <person name="Kalinowski J."/>
            <person name="Truman A.W."/>
            <person name="Marinelli F."/>
        </authorList>
    </citation>
    <scope>NUCLEOTIDE SEQUENCE [LARGE SCALE GENOMIC DNA]</scope>
    <source>
        <strain evidence="7 8">DSM 45129</strain>
    </source>
</reference>
<dbReference type="PANTHER" id="PTHR43114">
    <property type="entry name" value="ADENINE DEAMINASE"/>
    <property type="match status" value="1"/>
</dbReference>
<evidence type="ECO:0000313" key="8">
    <source>
        <dbReference type="Proteomes" id="UP000824681"/>
    </source>
</evidence>
<keyword evidence="3" id="KW-0479">Metal-binding</keyword>
<evidence type="ECO:0000259" key="6">
    <source>
        <dbReference type="Pfam" id="PF00962"/>
    </source>
</evidence>
<comment type="cofactor">
    <cofactor evidence="1">
        <name>Zn(2+)</name>
        <dbReference type="ChEBI" id="CHEBI:29105"/>
    </cofactor>
</comment>
<evidence type="ECO:0000256" key="3">
    <source>
        <dbReference type="ARBA" id="ARBA00022723"/>
    </source>
</evidence>
<dbReference type="Gene3D" id="3.20.20.140">
    <property type="entry name" value="Metal-dependent hydrolases"/>
    <property type="match status" value="1"/>
</dbReference>
<dbReference type="EC" id="3.5.4.-" evidence="7"/>
<name>A0ABX8U5L9_9ACTN</name>
<proteinExistence type="inferred from homology"/>
<dbReference type="Proteomes" id="UP000824681">
    <property type="component" value="Chromosome"/>
</dbReference>
<dbReference type="GO" id="GO:0016787">
    <property type="term" value="F:hydrolase activity"/>
    <property type="evidence" value="ECO:0007669"/>
    <property type="project" value="UniProtKB-KW"/>
</dbReference>
<evidence type="ECO:0000256" key="2">
    <source>
        <dbReference type="ARBA" id="ARBA00006676"/>
    </source>
</evidence>
<feature type="domain" description="Adenosine deaminase" evidence="6">
    <location>
        <begin position="41"/>
        <end position="365"/>
    </location>
</feature>
<accession>A0ABX8U5L9</accession>
<comment type="similarity">
    <text evidence="2">Belongs to the metallo-dependent hydrolases superfamily. Adenosine and AMP deaminases family.</text>
</comment>
<evidence type="ECO:0000256" key="5">
    <source>
        <dbReference type="ARBA" id="ARBA00022833"/>
    </source>
</evidence>
<dbReference type="InterPro" id="IPR006330">
    <property type="entry name" value="Ado/ade_deaminase"/>
</dbReference>
<dbReference type="InterPro" id="IPR001365">
    <property type="entry name" value="A_deaminase_dom"/>
</dbReference>
<evidence type="ECO:0000256" key="1">
    <source>
        <dbReference type="ARBA" id="ARBA00001947"/>
    </source>
</evidence>
<dbReference type="PANTHER" id="PTHR43114:SF6">
    <property type="entry name" value="ADENINE DEAMINASE"/>
    <property type="match status" value="1"/>
</dbReference>
<organism evidence="7 8">
    <name type="scientific">Nonomuraea coxensis DSM 45129</name>
    <dbReference type="NCBI Taxonomy" id="1122611"/>
    <lineage>
        <taxon>Bacteria</taxon>
        <taxon>Bacillati</taxon>
        <taxon>Actinomycetota</taxon>
        <taxon>Actinomycetes</taxon>
        <taxon>Streptosporangiales</taxon>
        <taxon>Streptosporangiaceae</taxon>
        <taxon>Nonomuraea</taxon>
    </lineage>
</organism>
<dbReference type="InterPro" id="IPR032466">
    <property type="entry name" value="Metal_Hydrolase"/>
</dbReference>
<keyword evidence="8" id="KW-1185">Reference proteome</keyword>
<sequence length="375" mass="40190">MSVWAGFATGTGIAALNVVAMTSTTATAPDPALDAFIAALPKVELHVHLVGSASVPTVLELARRHPGATEVPRDEEELRRFYTFRDFPHFARVYAAVNRLVSEPEDVATLVVGLARDLAPQGARYAELQVTPYAHHVVGLPKRAVTEALDLAARRAAAEHGVEIAYIFDIPGEYGEEAARVTLDHALTEPPAALVGFGIAGIEQERAKHRDAYRAAFAAARAAGLHSVPHGGEMTGPETIWEVIEGYGAERIGHGITCLADPRLVAHLRETRLPLDVCPTSNLRTGQIARIEDHPLPRMLEEGLYVTLNSDDPPMFATTLAEEYRVAARVFGLGRAGLAELAANGVRASYLKEERKRALLAEIDELTGAAEGGAG</sequence>
<dbReference type="NCBIfam" id="TIGR01430">
    <property type="entry name" value="aden_deam"/>
    <property type="match status" value="1"/>
</dbReference>
<evidence type="ECO:0000256" key="4">
    <source>
        <dbReference type="ARBA" id="ARBA00022801"/>
    </source>
</evidence>
<gene>
    <name evidence="7" type="ORF">Nocox_26905</name>
</gene>
<dbReference type="SUPFAM" id="SSF51556">
    <property type="entry name" value="Metallo-dependent hydrolases"/>
    <property type="match status" value="1"/>
</dbReference>
<dbReference type="EMBL" id="CP068985">
    <property type="protein sequence ID" value="QYC42980.1"/>
    <property type="molecule type" value="Genomic_DNA"/>
</dbReference>
<protein>
    <submittedName>
        <fullName evidence="7">Aminodeoxyfutalosine deaminase</fullName>
        <ecNumber evidence="7">3.5.4.-</ecNumber>
    </submittedName>
</protein>